<dbReference type="AlphaFoldDB" id="A0A7Y9LA07"/>
<gene>
    <name evidence="6" type="ORF">BKA15_000479</name>
</gene>
<keyword evidence="6" id="KW-0560">Oxidoreductase</keyword>
<dbReference type="Proteomes" id="UP000569914">
    <property type="component" value="Unassembled WGS sequence"/>
</dbReference>
<dbReference type="RefSeq" id="WP_179747913.1">
    <property type="nucleotide sequence ID" value="NZ_JACCBU010000001.1"/>
</dbReference>
<keyword evidence="4" id="KW-0046">Antibiotic resistance</keyword>
<evidence type="ECO:0000256" key="1">
    <source>
        <dbReference type="ARBA" id="ARBA00006817"/>
    </source>
</evidence>
<keyword evidence="6" id="KW-0456">Lyase</keyword>
<dbReference type="Pfam" id="PF20066">
    <property type="entry name" value="Glyoxalase_8"/>
    <property type="match status" value="1"/>
</dbReference>
<dbReference type="InterPro" id="IPR013538">
    <property type="entry name" value="ASHA1/2-like_C"/>
</dbReference>
<reference evidence="6 7" key="1">
    <citation type="submission" date="2020-07" db="EMBL/GenBank/DDBJ databases">
        <title>Sequencing the genomes of 1000 actinobacteria strains.</title>
        <authorList>
            <person name="Klenk H.-P."/>
        </authorList>
    </citation>
    <scope>NUCLEOTIDE SEQUENCE [LARGE SCALE GENOMIC DNA]</scope>
    <source>
        <strain evidence="6 7">DSM 22083</strain>
    </source>
</reference>
<dbReference type="SUPFAM" id="SSF54593">
    <property type="entry name" value="Glyoxalase/Bleomycin resistance protein/Dihydroxybiphenyl dioxygenase"/>
    <property type="match status" value="1"/>
</dbReference>
<evidence type="ECO:0000259" key="5">
    <source>
        <dbReference type="PROSITE" id="PS51819"/>
    </source>
</evidence>
<protein>
    <recommendedName>
        <fullName evidence="3">Bleomycin resistance protein</fullName>
    </recommendedName>
</protein>
<evidence type="ECO:0000256" key="2">
    <source>
        <dbReference type="ARBA" id="ARBA00011051"/>
    </source>
</evidence>
<dbReference type="InterPro" id="IPR000335">
    <property type="entry name" value="Bleomycin-R"/>
</dbReference>
<dbReference type="SUPFAM" id="SSF55961">
    <property type="entry name" value="Bet v1-like"/>
    <property type="match status" value="1"/>
</dbReference>
<evidence type="ECO:0000256" key="3">
    <source>
        <dbReference type="ARBA" id="ARBA00021572"/>
    </source>
</evidence>
<organism evidence="6 7">
    <name type="scientific">Microlunatus parietis</name>
    <dbReference type="NCBI Taxonomy" id="682979"/>
    <lineage>
        <taxon>Bacteria</taxon>
        <taxon>Bacillati</taxon>
        <taxon>Actinomycetota</taxon>
        <taxon>Actinomycetes</taxon>
        <taxon>Propionibacteriales</taxon>
        <taxon>Propionibacteriaceae</taxon>
        <taxon>Microlunatus</taxon>
    </lineage>
</organism>
<dbReference type="Gene3D" id="3.30.530.20">
    <property type="match status" value="1"/>
</dbReference>
<name>A0A7Y9LA07_9ACTN</name>
<proteinExistence type="inferred from homology"/>
<dbReference type="Pfam" id="PF19581">
    <property type="entry name" value="Glyoxalase_7"/>
    <property type="match status" value="1"/>
</dbReference>
<comment type="caution">
    <text evidence="6">The sequence shown here is derived from an EMBL/GenBank/DDBJ whole genome shotgun (WGS) entry which is preliminary data.</text>
</comment>
<dbReference type="Gene3D" id="3.10.180.10">
    <property type="entry name" value="2,3-Dihydroxybiphenyl 1,2-Dioxygenase, domain 1"/>
    <property type="match status" value="1"/>
</dbReference>
<dbReference type="InterPro" id="IPR029068">
    <property type="entry name" value="Glyas_Bleomycin-R_OHBP_Dase"/>
</dbReference>
<evidence type="ECO:0000313" key="7">
    <source>
        <dbReference type="Proteomes" id="UP000569914"/>
    </source>
</evidence>
<dbReference type="PROSITE" id="PS51819">
    <property type="entry name" value="VOC"/>
    <property type="match status" value="1"/>
</dbReference>
<dbReference type="GO" id="GO:0046677">
    <property type="term" value="P:response to antibiotic"/>
    <property type="evidence" value="ECO:0007669"/>
    <property type="project" value="UniProtKB-KW"/>
</dbReference>
<comment type="similarity">
    <text evidence="1">Belongs to the AHA1 family.</text>
</comment>
<sequence length="315" mass="34628">MIILPTPPEAKAQAKRLRRALAAQGVELSHARALELIAATHGVRDWNTLSGLAPAEAPAGAVVPILRIFDWDATQAFYREFLGWTVISHQQFEGHAPRYLRLRGPDGVRIDLSEHPGDGTPGTAILIEISEVAALHAELLGRNFGYAQPTLEDSEHGRTVTLHDPCGNRITYLEVRTAGADRVPDELSPIVHELRVDLDPGAAFDRFTSFSWWRNYGIKEGGRVVIENGEVIFKNPDGAFSIGTITDWQPGRRYAQTFTLAQDPDFPSSLTVTFTADGDGTLVRFEHGGWNATNAGRRGHFAEWPVILAGYTDLT</sequence>
<dbReference type="InterPro" id="IPR045517">
    <property type="entry name" value="Glyoxalase_8"/>
</dbReference>
<dbReference type="GO" id="GO:0051213">
    <property type="term" value="F:dioxygenase activity"/>
    <property type="evidence" value="ECO:0007669"/>
    <property type="project" value="UniProtKB-KW"/>
</dbReference>
<keyword evidence="7" id="KW-1185">Reference proteome</keyword>
<comment type="similarity">
    <text evidence="2">Belongs to the bleomycin resistance protein family.</text>
</comment>
<dbReference type="InterPro" id="IPR037523">
    <property type="entry name" value="VOC_core"/>
</dbReference>
<evidence type="ECO:0000313" key="6">
    <source>
        <dbReference type="EMBL" id="NYE69150.1"/>
    </source>
</evidence>
<dbReference type="EMBL" id="JACCBU010000001">
    <property type="protein sequence ID" value="NYE69150.1"/>
    <property type="molecule type" value="Genomic_DNA"/>
</dbReference>
<dbReference type="InterPro" id="IPR023393">
    <property type="entry name" value="START-like_dom_sf"/>
</dbReference>
<dbReference type="GO" id="GO:0016829">
    <property type="term" value="F:lyase activity"/>
    <property type="evidence" value="ECO:0007669"/>
    <property type="project" value="UniProtKB-KW"/>
</dbReference>
<accession>A0A7Y9LA07</accession>
<feature type="domain" description="VOC" evidence="5">
    <location>
        <begin position="58"/>
        <end position="175"/>
    </location>
</feature>
<evidence type="ECO:0000256" key="4">
    <source>
        <dbReference type="ARBA" id="ARBA00023251"/>
    </source>
</evidence>
<dbReference type="Pfam" id="PF08327">
    <property type="entry name" value="AHSA1"/>
    <property type="match status" value="1"/>
</dbReference>
<keyword evidence="6" id="KW-0223">Dioxygenase</keyword>